<dbReference type="RefSeq" id="YP_001426572.1">
    <property type="nucleotide sequence ID" value="NC_008724.1"/>
</dbReference>
<feature type="coiled-coil region" evidence="1">
    <location>
        <begin position="17"/>
        <end position="62"/>
    </location>
</feature>
<organism evidence="2 3">
    <name type="scientific">Chlorovirus heliozoae</name>
    <dbReference type="NCBI Taxonomy" id="322019"/>
    <lineage>
        <taxon>Viruses</taxon>
        <taxon>Varidnaviria</taxon>
        <taxon>Bamfordvirae</taxon>
        <taxon>Nucleocytoviricota</taxon>
        <taxon>Megaviricetes</taxon>
        <taxon>Algavirales</taxon>
        <taxon>Phycodnaviridae</taxon>
        <taxon>Chlorovirus</taxon>
    </lineage>
</organism>
<reference evidence="2 3" key="1">
    <citation type="submission" date="2006-09" db="EMBL/GenBank/DDBJ databases">
        <title>Sequence and annotation of the 288-kb ATCV-1 virus that infects an endosymbiotic Chlorella strain of the heliozoon Acanthocystis turfacea.</title>
        <authorList>
            <person name="Fitzgerald L.A."/>
            <person name="Graves M.V."/>
            <person name="Li X."/>
            <person name="Pfitzner A.J.P."/>
            <person name="Hartigan J."/>
            <person name="Van Etten J.L."/>
        </authorList>
    </citation>
    <scope>NUCLEOTIDE SEQUENCE [LARGE SCALE GENOMIC DNA]</scope>
    <source>
        <strain evidence="2 3">ATCV-1</strain>
    </source>
</reference>
<dbReference type="EMBL" id="EF101928">
    <property type="protein sequence ID" value="ABT16225.1"/>
    <property type="molecule type" value="Genomic_DNA"/>
</dbReference>
<evidence type="ECO:0000313" key="3">
    <source>
        <dbReference type="Proteomes" id="UP000202420"/>
    </source>
</evidence>
<keyword evidence="1" id="KW-0175">Coiled coil</keyword>
<dbReference type="PROSITE" id="PS00018">
    <property type="entry name" value="EF_HAND_1"/>
    <property type="match status" value="1"/>
</dbReference>
<protein>
    <submittedName>
        <fullName evidence="2">Uncharacterized protein Z091R</fullName>
    </submittedName>
</protein>
<dbReference type="Proteomes" id="UP000202420">
    <property type="component" value="Segment"/>
</dbReference>
<dbReference type="InterPro" id="IPR018247">
    <property type="entry name" value="EF_Hand_1_Ca_BS"/>
</dbReference>
<name>A7K851_9PHYC</name>
<evidence type="ECO:0000256" key="1">
    <source>
        <dbReference type="SAM" id="Coils"/>
    </source>
</evidence>
<keyword evidence="3" id="KW-1185">Reference proteome</keyword>
<proteinExistence type="predicted"/>
<dbReference type="KEGG" id="vg:5470857"/>
<gene>
    <name evidence="2" type="primary">Z091R</name>
    <name evidence="2" type="ORF">ATCV1_Z091R</name>
</gene>
<sequence length="98" mass="11388">MLAITAKTPVRMTQDFGKRVKKDVKKVNKAFERLQKESDVRRKDLSANIDELIKHMDKIARDDVDKLKSLVNYDADDEDTVDIEDFVEADEIVTFKDE</sequence>
<dbReference type="GeneID" id="5470857"/>
<accession>A7K851</accession>
<evidence type="ECO:0000313" key="2">
    <source>
        <dbReference type="EMBL" id="ABT16225.1"/>
    </source>
</evidence>